<evidence type="ECO:0000313" key="1">
    <source>
        <dbReference type="EMBL" id="CAI9582564.1"/>
    </source>
</evidence>
<accession>A0ABN9ECQ2</accession>
<dbReference type="Proteomes" id="UP001162483">
    <property type="component" value="Unassembled WGS sequence"/>
</dbReference>
<protein>
    <submittedName>
        <fullName evidence="1">Uncharacterized protein</fullName>
    </submittedName>
</protein>
<keyword evidence="2" id="KW-1185">Reference proteome</keyword>
<proteinExistence type="predicted"/>
<name>A0ABN9ECQ2_9NEOB</name>
<sequence>MILPTDTDGVLFLPLIPMMGHYSSHTDTNDGAPSLVSVGGIVPHHWLSVGRIMPHHWVSRRNRAPSLVSVGGIVPHHWCQWEESCPIIGVRGGIVPHHWCQWEE</sequence>
<organism evidence="1 2">
    <name type="scientific">Staurois parvus</name>
    <dbReference type="NCBI Taxonomy" id="386267"/>
    <lineage>
        <taxon>Eukaryota</taxon>
        <taxon>Metazoa</taxon>
        <taxon>Chordata</taxon>
        <taxon>Craniata</taxon>
        <taxon>Vertebrata</taxon>
        <taxon>Euteleostomi</taxon>
        <taxon>Amphibia</taxon>
        <taxon>Batrachia</taxon>
        <taxon>Anura</taxon>
        <taxon>Neobatrachia</taxon>
        <taxon>Ranoidea</taxon>
        <taxon>Ranidae</taxon>
        <taxon>Staurois</taxon>
    </lineage>
</organism>
<dbReference type="EMBL" id="CATNWA010015371">
    <property type="protein sequence ID" value="CAI9582564.1"/>
    <property type="molecule type" value="Genomic_DNA"/>
</dbReference>
<evidence type="ECO:0000313" key="2">
    <source>
        <dbReference type="Proteomes" id="UP001162483"/>
    </source>
</evidence>
<gene>
    <name evidence="1" type="ORF">SPARVUS_LOCUS9676108</name>
</gene>
<comment type="caution">
    <text evidence="1">The sequence shown here is derived from an EMBL/GenBank/DDBJ whole genome shotgun (WGS) entry which is preliminary data.</text>
</comment>
<reference evidence="1" key="1">
    <citation type="submission" date="2023-05" db="EMBL/GenBank/DDBJ databases">
        <authorList>
            <person name="Stuckert A."/>
        </authorList>
    </citation>
    <scope>NUCLEOTIDE SEQUENCE</scope>
</reference>